<dbReference type="AlphaFoldDB" id="A0A0S3UIN2"/>
<dbReference type="PANTHER" id="PTHR30008">
    <property type="entry name" value="EXODEOXYRIBONUCLEASE 7 LARGE SUBUNIT"/>
    <property type="match status" value="1"/>
</dbReference>
<evidence type="ECO:0000313" key="8">
    <source>
        <dbReference type="EMBL" id="BAU17198.1"/>
    </source>
</evidence>
<dbReference type="NCBIfam" id="TIGR00237">
    <property type="entry name" value="xseA"/>
    <property type="match status" value="1"/>
</dbReference>
<evidence type="ECO:0000259" key="7">
    <source>
        <dbReference type="Pfam" id="PF13742"/>
    </source>
</evidence>
<dbReference type="PANTHER" id="PTHR30008:SF0">
    <property type="entry name" value="EXODEOXYRIBONUCLEASE 7 LARGE SUBUNIT"/>
    <property type="match status" value="1"/>
</dbReference>
<comment type="similarity">
    <text evidence="5">Belongs to the XseA family.</text>
</comment>
<comment type="subcellular location">
    <subcellularLocation>
        <location evidence="5">Cytoplasm</location>
    </subcellularLocation>
</comment>
<dbReference type="Proteomes" id="UP000217431">
    <property type="component" value="Chromosome I"/>
</dbReference>
<name>A0A0S3UIN2_PREIN</name>
<keyword evidence="3 5" id="KW-0378">Hydrolase</keyword>
<dbReference type="CDD" id="cd04489">
    <property type="entry name" value="ExoVII_LU_OBF"/>
    <property type="match status" value="1"/>
</dbReference>
<dbReference type="EC" id="3.1.11.6" evidence="5"/>
<dbReference type="GO" id="GO:0008855">
    <property type="term" value="F:exodeoxyribonuclease VII activity"/>
    <property type="evidence" value="ECO:0007669"/>
    <property type="project" value="UniProtKB-UniRule"/>
</dbReference>
<feature type="domain" description="Exonuclease VII large subunit C-terminal" evidence="6">
    <location>
        <begin position="136"/>
        <end position="427"/>
    </location>
</feature>
<organism evidence="8 9">
    <name type="scientific">Prevotella intermedia</name>
    <dbReference type="NCBI Taxonomy" id="28131"/>
    <lineage>
        <taxon>Bacteria</taxon>
        <taxon>Pseudomonadati</taxon>
        <taxon>Bacteroidota</taxon>
        <taxon>Bacteroidia</taxon>
        <taxon>Bacteroidales</taxon>
        <taxon>Prevotellaceae</taxon>
        <taxon>Prevotella</taxon>
    </lineage>
</organism>
<dbReference type="GO" id="GO:0006308">
    <property type="term" value="P:DNA catabolic process"/>
    <property type="evidence" value="ECO:0007669"/>
    <property type="project" value="UniProtKB-UniRule"/>
</dbReference>
<evidence type="ECO:0000256" key="5">
    <source>
        <dbReference type="RuleBase" id="RU004355"/>
    </source>
</evidence>
<proteinExistence type="inferred from homology"/>
<dbReference type="InterPro" id="IPR025824">
    <property type="entry name" value="OB-fold_nuc-bd_dom"/>
</dbReference>
<keyword evidence="2 5" id="KW-0540">Nuclease</keyword>
<dbReference type="Pfam" id="PF13742">
    <property type="entry name" value="tRNA_anti_2"/>
    <property type="match status" value="1"/>
</dbReference>
<comment type="catalytic activity">
    <reaction evidence="5">
        <text>Exonucleolytic cleavage in either 5'- to 3'- or 3'- to 5'-direction to yield nucleoside 5'-phosphates.</text>
        <dbReference type="EC" id="3.1.11.6"/>
    </reaction>
</comment>
<dbReference type="RefSeq" id="WP_096405184.1">
    <property type="nucleotide sequence ID" value="NZ_AP014597.1"/>
</dbReference>
<evidence type="ECO:0000256" key="4">
    <source>
        <dbReference type="ARBA" id="ARBA00022839"/>
    </source>
</evidence>
<reference evidence="8 9" key="1">
    <citation type="journal article" date="2016" name="DNA Res.">
        <title>The complete genome sequencing of Prevotella intermedia strain OMA14 and a subsequent fine-scale, intra-species genomic comparison reveal an unusual amplification of conjugative and mobile transposons and identify a novel Prevotella-lineage-specific repeat.</title>
        <authorList>
            <person name="Naito M."/>
            <person name="Ogura Y."/>
            <person name="Itoh T."/>
            <person name="Shoji M."/>
            <person name="Okamoto M."/>
            <person name="Hayashi T."/>
            <person name="Nakayama K."/>
        </authorList>
    </citation>
    <scope>NUCLEOTIDE SEQUENCE [LARGE SCALE GENOMIC DNA]</scope>
    <source>
        <strain evidence="8 9">OMA14</strain>
    </source>
</reference>
<evidence type="ECO:0000259" key="6">
    <source>
        <dbReference type="Pfam" id="PF02601"/>
    </source>
</evidence>
<keyword evidence="1" id="KW-0963">Cytoplasm</keyword>
<dbReference type="InterPro" id="IPR020579">
    <property type="entry name" value="Exonuc_VII_lsu_C"/>
</dbReference>
<protein>
    <recommendedName>
        <fullName evidence="5">Exodeoxyribonuclease 7 large subunit</fullName>
        <ecNumber evidence="5">3.1.11.6</ecNumber>
    </recommendedName>
</protein>
<dbReference type="Pfam" id="PF02601">
    <property type="entry name" value="Exonuc_VII_L"/>
    <property type="match status" value="1"/>
</dbReference>
<dbReference type="GO" id="GO:0005737">
    <property type="term" value="C:cytoplasm"/>
    <property type="evidence" value="ECO:0007669"/>
    <property type="project" value="UniProtKB-SubCell"/>
</dbReference>
<keyword evidence="4 5" id="KW-0269">Exonuclease</keyword>
<dbReference type="GO" id="GO:0009318">
    <property type="term" value="C:exodeoxyribonuclease VII complex"/>
    <property type="evidence" value="ECO:0007669"/>
    <property type="project" value="UniProtKB-UniRule"/>
</dbReference>
<dbReference type="EMBL" id="AP014597">
    <property type="protein sequence ID" value="BAU17198.1"/>
    <property type="molecule type" value="Genomic_DNA"/>
</dbReference>
<evidence type="ECO:0000256" key="1">
    <source>
        <dbReference type="ARBA" id="ARBA00022490"/>
    </source>
</evidence>
<evidence type="ECO:0000313" key="9">
    <source>
        <dbReference type="Proteomes" id="UP000217431"/>
    </source>
</evidence>
<evidence type="ECO:0000256" key="2">
    <source>
        <dbReference type="ARBA" id="ARBA00022722"/>
    </source>
</evidence>
<sequence length="432" mass="48628">MEKALTLYELNSLVAELINTAMPQSYWVEAEVSEARESRGHLYLELIEKDERTNTPIARASAKCWRTSWSLIGAHFERVAGVQLRAGLQIMVQVHAQFHAQYGFSWIVDDINPEYTMGDMARKRHEIIAQLKAEGVFDLQKELHLSLFAQRIAVISSASAAGYGDFCNQLHGNEYGFSFQTELFGAIMQGEQVEQSIVAALNEINEREDEFDSVVIIRGGGATADLSGFDTLVLAENVANFPLPIITGIGHERDESILDMVAHTRAKTPTAAAAFLIEHLANTLHRIEQAQVAIHRAVERKIQGEKMRLQQLSTHIPILFSMVRNREEARLDDYWHALLQRTGLHLQQQRMNIELLSGKIAPAIERKLMTEQHRLQLIAQRVDAVNPERMLRLGYSLTYKNGHIVRNANELEAGDEITTRLETGSVTSVVTK</sequence>
<dbReference type="GO" id="GO:0003676">
    <property type="term" value="F:nucleic acid binding"/>
    <property type="evidence" value="ECO:0007669"/>
    <property type="project" value="InterPro"/>
</dbReference>
<evidence type="ECO:0000256" key="3">
    <source>
        <dbReference type="ARBA" id="ARBA00022801"/>
    </source>
</evidence>
<accession>A0A0S3UIN2</accession>
<dbReference type="STRING" id="28131.BWX40_05125"/>
<gene>
    <name evidence="8" type="ORF">PIOMA14_I_0690</name>
</gene>
<feature type="domain" description="OB-fold nucleic acid binding" evidence="7">
    <location>
        <begin position="6"/>
        <end position="111"/>
    </location>
</feature>
<dbReference type="InterPro" id="IPR003753">
    <property type="entry name" value="Exonuc_VII_L"/>
</dbReference>